<dbReference type="GO" id="GO:0016853">
    <property type="term" value="F:isomerase activity"/>
    <property type="evidence" value="ECO:0007669"/>
    <property type="project" value="UniProtKB-ARBA"/>
</dbReference>
<proteinExistence type="inferred from homology"/>
<dbReference type="GO" id="GO:0016787">
    <property type="term" value="F:hydrolase activity"/>
    <property type="evidence" value="ECO:0007669"/>
    <property type="project" value="UniProtKB-KW"/>
</dbReference>
<evidence type="ECO:0000256" key="1">
    <source>
        <dbReference type="ARBA" id="ARBA00001946"/>
    </source>
</evidence>
<dbReference type="InterPro" id="IPR036663">
    <property type="entry name" value="Fumarylacetoacetase_C_sf"/>
</dbReference>
<dbReference type="Gene3D" id="3.90.850.10">
    <property type="entry name" value="Fumarylacetoacetase-like, C-terminal domain"/>
    <property type="match status" value="1"/>
</dbReference>
<comment type="cofactor">
    <cofactor evidence="1">
        <name>Mg(2+)</name>
        <dbReference type="ChEBI" id="CHEBI:18420"/>
    </cofactor>
</comment>
<organism evidence="6 7">
    <name type="scientific">Aquabacterium commune</name>
    <dbReference type="NCBI Taxonomy" id="70586"/>
    <lineage>
        <taxon>Bacteria</taxon>
        <taxon>Pseudomonadati</taxon>
        <taxon>Pseudomonadota</taxon>
        <taxon>Betaproteobacteria</taxon>
        <taxon>Burkholderiales</taxon>
        <taxon>Aquabacterium</taxon>
    </lineage>
</organism>
<keyword evidence="7" id="KW-1185">Reference proteome</keyword>
<dbReference type="InterPro" id="IPR011234">
    <property type="entry name" value="Fumarylacetoacetase-like_C"/>
</dbReference>
<dbReference type="PANTHER" id="PTHR42796">
    <property type="entry name" value="FUMARYLACETOACETATE HYDROLASE DOMAIN-CONTAINING PROTEIN 2A-RELATED"/>
    <property type="match status" value="1"/>
</dbReference>
<evidence type="ECO:0000256" key="4">
    <source>
        <dbReference type="ARBA" id="ARBA00022801"/>
    </source>
</evidence>
<dbReference type="AlphaFoldDB" id="A0A4V3CV24"/>
<evidence type="ECO:0000313" key="6">
    <source>
        <dbReference type="EMBL" id="TDP80858.1"/>
    </source>
</evidence>
<dbReference type="FunFam" id="3.90.850.10:FF:000002">
    <property type="entry name" value="2-hydroxyhepta-2,4-diene-1,7-dioate isomerase"/>
    <property type="match status" value="1"/>
</dbReference>
<keyword evidence="3" id="KW-0479">Metal-binding</keyword>
<dbReference type="RefSeq" id="WP_133610841.1">
    <property type="nucleotide sequence ID" value="NZ_SNXW01000010.1"/>
</dbReference>
<protein>
    <submittedName>
        <fullName evidence="6">2-keto-4-pentenoate hydratase/2-oxohepta-3-ene-1,7-dioic acid hydratase in catechol pathway</fullName>
    </submittedName>
</protein>
<dbReference type="PANTHER" id="PTHR42796:SF4">
    <property type="entry name" value="FUMARYLACETOACETATE HYDROLASE DOMAIN-CONTAINING PROTEIN 2A"/>
    <property type="match status" value="1"/>
</dbReference>
<dbReference type="SUPFAM" id="SSF56529">
    <property type="entry name" value="FAH"/>
    <property type="match status" value="1"/>
</dbReference>
<gene>
    <name evidence="6" type="ORF">EV672_11073</name>
</gene>
<dbReference type="GO" id="GO:0046872">
    <property type="term" value="F:metal ion binding"/>
    <property type="evidence" value="ECO:0007669"/>
    <property type="project" value="UniProtKB-KW"/>
</dbReference>
<reference evidence="6 7" key="1">
    <citation type="submission" date="2019-03" db="EMBL/GenBank/DDBJ databases">
        <title>Genomic Encyclopedia of Type Strains, Phase IV (KMG-IV): sequencing the most valuable type-strain genomes for metagenomic binning, comparative biology and taxonomic classification.</title>
        <authorList>
            <person name="Goeker M."/>
        </authorList>
    </citation>
    <scope>NUCLEOTIDE SEQUENCE [LARGE SCALE GENOMIC DNA]</scope>
    <source>
        <strain evidence="6 7">DSM 11901</strain>
    </source>
</reference>
<accession>A0A4V3CV24</accession>
<dbReference type="InterPro" id="IPR051121">
    <property type="entry name" value="FAH"/>
</dbReference>
<dbReference type="GO" id="GO:0019752">
    <property type="term" value="P:carboxylic acid metabolic process"/>
    <property type="evidence" value="ECO:0007669"/>
    <property type="project" value="UniProtKB-ARBA"/>
</dbReference>
<evidence type="ECO:0000256" key="2">
    <source>
        <dbReference type="ARBA" id="ARBA00010211"/>
    </source>
</evidence>
<sequence length="307" mass="33500">MHVCTFEHLGQAQSGAVSGAQIGVLRGNELVTLADKLTLPHGAQLSAHQPMIDLITHWPAVRAQVAALAAGAPADLTLDNVHLLAPIPRPGKTLAIGLNYLEHVQESIVGESRTVPEHQVWFPKLANAIHAPFDDIVLPRVSQMSDYEAEMVAIIGQRCRHVPLERAHEVVFGYAVGNDVSVRDFQKRTSQWTLGKSFDTHAPFGPWITTSDEVGDPHGLEMRCWVNGELRQHSNTRLMMHTVWSQIAQLTQVMTLEPGDVIFTGTCSGVGAAFSPPKFLRAGDTVRVEIERLGAIVAHCVDEDSEA</sequence>
<name>A0A4V3CV24_9BURK</name>
<evidence type="ECO:0000256" key="3">
    <source>
        <dbReference type="ARBA" id="ARBA00022723"/>
    </source>
</evidence>
<comment type="caution">
    <text evidence="6">The sequence shown here is derived from an EMBL/GenBank/DDBJ whole genome shotgun (WGS) entry which is preliminary data.</text>
</comment>
<dbReference type="Pfam" id="PF01557">
    <property type="entry name" value="FAA_hydrolase"/>
    <property type="match status" value="1"/>
</dbReference>
<keyword evidence="4" id="KW-0378">Hydrolase</keyword>
<evidence type="ECO:0000259" key="5">
    <source>
        <dbReference type="Pfam" id="PF01557"/>
    </source>
</evidence>
<dbReference type="EMBL" id="SNXW01000010">
    <property type="protein sequence ID" value="TDP80858.1"/>
    <property type="molecule type" value="Genomic_DNA"/>
</dbReference>
<feature type="domain" description="Fumarylacetoacetase-like C-terminal" evidence="5">
    <location>
        <begin position="93"/>
        <end position="298"/>
    </location>
</feature>
<comment type="similarity">
    <text evidence="2">Belongs to the FAH family.</text>
</comment>
<dbReference type="OrthoDB" id="9805307at2"/>
<evidence type="ECO:0000313" key="7">
    <source>
        <dbReference type="Proteomes" id="UP000294593"/>
    </source>
</evidence>
<dbReference type="Proteomes" id="UP000294593">
    <property type="component" value="Unassembled WGS sequence"/>
</dbReference>